<evidence type="ECO:0000313" key="3">
    <source>
        <dbReference type="Proteomes" id="UP001281003"/>
    </source>
</evidence>
<dbReference type="PANTHER" id="PTHR33112">
    <property type="entry name" value="DOMAIN PROTEIN, PUTATIVE-RELATED"/>
    <property type="match status" value="1"/>
</dbReference>
<dbReference type="EMBL" id="JAUTDP010000001">
    <property type="protein sequence ID" value="KAK3402947.1"/>
    <property type="molecule type" value="Genomic_DNA"/>
</dbReference>
<keyword evidence="3" id="KW-1185">Reference proteome</keyword>
<protein>
    <submittedName>
        <fullName evidence="2">Heterokaryon incompatibility protein-domain-containing protein</fullName>
    </submittedName>
</protein>
<accession>A0AAE0PND2</accession>
<comment type="caution">
    <text evidence="2">The sequence shown here is derived from an EMBL/GenBank/DDBJ whole genome shotgun (WGS) entry which is preliminary data.</text>
</comment>
<evidence type="ECO:0000313" key="2">
    <source>
        <dbReference type="EMBL" id="KAK3402947.1"/>
    </source>
</evidence>
<feature type="domain" description="Heterokaryon incompatibility" evidence="1">
    <location>
        <begin position="261"/>
        <end position="425"/>
    </location>
</feature>
<dbReference type="Proteomes" id="UP001281003">
    <property type="component" value="Unassembled WGS sequence"/>
</dbReference>
<evidence type="ECO:0000259" key="1">
    <source>
        <dbReference type="Pfam" id="PF06985"/>
    </source>
</evidence>
<dbReference type="Pfam" id="PF06985">
    <property type="entry name" value="HET"/>
    <property type="match status" value="1"/>
</dbReference>
<reference evidence="2" key="1">
    <citation type="journal article" date="2023" name="Mol. Phylogenet. Evol.">
        <title>Genome-scale phylogeny and comparative genomics of the fungal order Sordariales.</title>
        <authorList>
            <person name="Hensen N."/>
            <person name="Bonometti L."/>
            <person name="Westerberg I."/>
            <person name="Brannstrom I.O."/>
            <person name="Guillou S."/>
            <person name="Cros-Aarteil S."/>
            <person name="Calhoun S."/>
            <person name="Haridas S."/>
            <person name="Kuo A."/>
            <person name="Mondo S."/>
            <person name="Pangilinan J."/>
            <person name="Riley R."/>
            <person name="LaButti K."/>
            <person name="Andreopoulos B."/>
            <person name="Lipzen A."/>
            <person name="Chen C."/>
            <person name="Yan M."/>
            <person name="Daum C."/>
            <person name="Ng V."/>
            <person name="Clum A."/>
            <person name="Steindorff A."/>
            <person name="Ohm R.A."/>
            <person name="Martin F."/>
            <person name="Silar P."/>
            <person name="Natvig D.O."/>
            <person name="Lalanne C."/>
            <person name="Gautier V."/>
            <person name="Ament-Velasquez S.L."/>
            <person name="Kruys A."/>
            <person name="Hutchinson M.I."/>
            <person name="Powell A.J."/>
            <person name="Barry K."/>
            <person name="Miller A.N."/>
            <person name="Grigoriev I.V."/>
            <person name="Debuchy R."/>
            <person name="Gladieux P."/>
            <person name="Hiltunen Thoren M."/>
            <person name="Johannesson H."/>
        </authorList>
    </citation>
    <scope>NUCLEOTIDE SEQUENCE</scope>
    <source>
        <strain evidence="2">FGSC 1904</strain>
    </source>
</reference>
<dbReference type="InterPro" id="IPR010730">
    <property type="entry name" value="HET"/>
</dbReference>
<name>A0AAE0PND2_SORBR</name>
<reference evidence="2" key="2">
    <citation type="submission" date="2023-07" db="EMBL/GenBank/DDBJ databases">
        <authorList>
            <consortium name="Lawrence Berkeley National Laboratory"/>
            <person name="Haridas S."/>
            <person name="Hensen N."/>
            <person name="Bonometti L."/>
            <person name="Westerberg I."/>
            <person name="Brannstrom I.O."/>
            <person name="Guillou S."/>
            <person name="Cros-Aarteil S."/>
            <person name="Calhoun S."/>
            <person name="Kuo A."/>
            <person name="Mondo S."/>
            <person name="Pangilinan J."/>
            <person name="Riley R."/>
            <person name="LaButti K."/>
            <person name="Andreopoulos B."/>
            <person name="Lipzen A."/>
            <person name="Chen C."/>
            <person name="Yanf M."/>
            <person name="Daum C."/>
            <person name="Ng V."/>
            <person name="Clum A."/>
            <person name="Steindorff A."/>
            <person name="Ohm R."/>
            <person name="Martin F."/>
            <person name="Silar P."/>
            <person name="Natvig D."/>
            <person name="Lalanne C."/>
            <person name="Gautier V."/>
            <person name="Ament-velasquez S.L."/>
            <person name="Kruys A."/>
            <person name="Hutchinson M.I."/>
            <person name="Powell A.J."/>
            <person name="Barry K."/>
            <person name="Miller A.N."/>
            <person name="Grigoriev I.V."/>
            <person name="Debuchy R."/>
            <person name="Gladieux P."/>
            <person name="Thoren M.H."/>
            <person name="Johannesson H."/>
        </authorList>
    </citation>
    <scope>NUCLEOTIDE SEQUENCE</scope>
    <source>
        <strain evidence="2">FGSC 1904</strain>
    </source>
</reference>
<dbReference type="AlphaFoldDB" id="A0AAE0PND2"/>
<gene>
    <name evidence="2" type="ORF">B0T20DRAFT_11470</name>
</gene>
<dbReference type="PANTHER" id="PTHR33112:SF8">
    <property type="entry name" value="HETEROKARYON INCOMPATIBILITY DOMAIN-CONTAINING PROTEIN"/>
    <property type="match status" value="1"/>
</dbReference>
<sequence length="780" mass="89112">MDTHTTNDEPPGVRAHVLCEACARIRRESQLISWFSNPNCHEDEPAPTEREDFYHSWNIKGLLDGAASGCHICTLLRKEARGHNWHKDLGFSKMADVPGAVFVELQSPGSGIMAPPVQMTFIIMEINDEQVFAEDYCESQISPNDYSELAKCLRRGKDLDVPVCVFARFSIIKQHDRDMISPQPASSQEYYPTSTGSSDALDLAKAWLDDCLACHNECNRISLGVNGKLPTRLVEINEVDRQFVPRLIITPASASLADIQYCTLSHVWAATVRGPGVTIQLSSDNIERLQQCIPYGQLPQTFQEAMRITRRLGYRYIWIDSLCIIQDPSDTTDFQREAVTMCDVYSNSSCNIAALGLGNDSESPQDTRSPVDFCFTSRNPLEYISCKIAQLNKDEAIYVEATQYTRLPISLQTSPLLSRAWVFQERFLAPRILYFGAEQLYWECRCRTLSESRLIDRKPFCDSADTSRAQFLALCYSPHNLEDYPDSVPRKHVTVDGEVKEMKNNHFKMECVLIKGLSDKIGNKTEVDPQFMTFWHRIIEDYTEAGLTYASDRFIALAGIVKAVKTRRGLTYVAGTWMESWPFDLLWRWGRFAPVSERRVKGPNLPSWSWASTEGHKEFFKVFRWAGDISEPQTTLLQVVGFSCPTFEEQHYGGCEINITVQAFTRFGEVTGPVKHPMTKQMLPCVKFGDFQHDYLNIWWDEEPTEGDKVLVIPLIRWDESYNTLCTAGLILMQDKSTHGENDKRRHKRVGMFSEHSKREEFMIFGEIFDVDERKEICLC</sequence>
<proteinExistence type="predicted"/>
<organism evidence="2 3">
    <name type="scientific">Sordaria brevicollis</name>
    <dbReference type="NCBI Taxonomy" id="83679"/>
    <lineage>
        <taxon>Eukaryota</taxon>
        <taxon>Fungi</taxon>
        <taxon>Dikarya</taxon>
        <taxon>Ascomycota</taxon>
        <taxon>Pezizomycotina</taxon>
        <taxon>Sordariomycetes</taxon>
        <taxon>Sordariomycetidae</taxon>
        <taxon>Sordariales</taxon>
        <taxon>Sordariaceae</taxon>
        <taxon>Sordaria</taxon>
    </lineage>
</organism>